<name>A0AAW2GQ21_9HYME</name>
<protein>
    <submittedName>
        <fullName evidence="1">Uncharacterized protein</fullName>
    </submittedName>
</protein>
<organism evidence="1 2">
    <name type="scientific">Cardiocondyla obscurior</name>
    <dbReference type="NCBI Taxonomy" id="286306"/>
    <lineage>
        <taxon>Eukaryota</taxon>
        <taxon>Metazoa</taxon>
        <taxon>Ecdysozoa</taxon>
        <taxon>Arthropoda</taxon>
        <taxon>Hexapoda</taxon>
        <taxon>Insecta</taxon>
        <taxon>Pterygota</taxon>
        <taxon>Neoptera</taxon>
        <taxon>Endopterygota</taxon>
        <taxon>Hymenoptera</taxon>
        <taxon>Apocrita</taxon>
        <taxon>Aculeata</taxon>
        <taxon>Formicoidea</taxon>
        <taxon>Formicidae</taxon>
        <taxon>Myrmicinae</taxon>
        <taxon>Cardiocondyla</taxon>
    </lineage>
</organism>
<comment type="caution">
    <text evidence="1">The sequence shown here is derived from an EMBL/GenBank/DDBJ whole genome shotgun (WGS) entry which is preliminary data.</text>
</comment>
<evidence type="ECO:0000313" key="2">
    <source>
        <dbReference type="Proteomes" id="UP001430953"/>
    </source>
</evidence>
<accession>A0AAW2GQ21</accession>
<reference evidence="1 2" key="1">
    <citation type="submission" date="2023-03" db="EMBL/GenBank/DDBJ databases">
        <title>High recombination rates correlate with genetic variation in Cardiocondyla obscurior ants.</title>
        <authorList>
            <person name="Errbii M."/>
        </authorList>
    </citation>
    <scope>NUCLEOTIDE SEQUENCE [LARGE SCALE GENOMIC DNA]</scope>
    <source>
        <strain evidence="1">Alpha-2009</strain>
        <tissue evidence="1">Whole body</tissue>
    </source>
</reference>
<evidence type="ECO:0000313" key="1">
    <source>
        <dbReference type="EMBL" id="KAL0129349.1"/>
    </source>
</evidence>
<dbReference type="EMBL" id="JADYXP020000003">
    <property type="protein sequence ID" value="KAL0129349.1"/>
    <property type="molecule type" value="Genomic_DNA"/>
</dbReference>
<gene>
    <name evidence="1" type="ORF">PUN28_004210</name>
</gene>
<proteinExistence type="predicted"/>
<dbReference type="AlphaFoldDB" id="A0AAW2GQ21"/>
<keyword evidence="2" id="KW-1185">Reference proteome</keyword>
<dbReference type="Proteomes" id="UP001430953">
    <property type="component" value="Unassembled WGS sequence"/>
</dbReference>
<sequence length="92" mass="10688">MHIYTRVHKVLTANFNGHDSVSELPYSLQLRCIISKVKQVQLRYIFCGKREVTCNSTLKENRKEKRMKNITTLATKNKPVTDAIKTTVHEEI</sequence>